<dbReference type="InterPro" id="IPR008972">
    <property type="entry name" value="Cupredoxin"/>
</dbReference>
<dbReference type="CDD" id="cd13853">
    <property type="entry name" value="CuRO_1_Tth-MCO_like"/>
    <property type="match status" value="1"/>
</dbReference>
<keyword evidence="2" id="KW-0560">Oxidoreductase</keyword>
<dbReference type="Proteomes" id="UP001589613">
    <property type="component" value="Unassembled WGS sequence"/>
</dbReference>
<accession>A0ABV5UZE8</accession>
<sequence length="505" mass="53722">MRPVSRRTALTLGGLGVVSTVVGGTGLWRELTTPGAPGDPGGELVEPEVLASSDGRLDVQLQARFGTHEVAGRSARTMGYNGGVPGPTLRLRPGDLLRIELDNQLDHVTNLHVHGLHVTPEGKGDDVFVEVGPAESHQYEYQLPEDHPPGVYWYHPHHHGSVADQLFAGLYGAIVVEEDDPPAVDRERVLVVSDITLAEDGSVVGPSMPERMMGREGELVLVDGQLEPRLRGRAGERERWRVVNACSSRFVSLRLRGEGADGQVVGRDVGRLPAPVGLDEVVLAPGNRMDLLVDLAEGDAELVAAPVDRGQMMGGMMGGAVGPEDTERVLAHLEVGRGGSSAGGSDGGVAGGLPGGPDGPLADLREVDVDRRRELTMEMGMGGMMGGGGGGGRGPGGMMDFTIDGRSFDPDRTDQRVRLGTVEEWTIGNVGPLDHPFHLHVWPMQVMDVDGRQPEEPLWLDVVNVPAGGTVTVRIRFADFGGRTVYHCHILDHEDLGMMGTIVAG</sequence>
<proteinExistence type="predicted"/>
<dbReference type="InterPro" id="IPR045087">
    <property type="entry name" value="Cu-oxidase_fam"/>
</dbReference>
<feature type="compositionally biased region" description="Gly residues" evidence="3">
    <location>
        <begin position="336"/>
        <end position="358"/>
    </location>
</feature>
<evidence type="ECO:0000259" key="4">
    <source>
        <dbReference type="Pfam" id="PF07731"/>
    </source>
</evidence>
<dbReference type="SUPFAM" id="SSF49503">
    <property type="entry name" value="Cupredoxins"/>
    <property type="match status" value="3"/>
</dbReference>
<dbReference type="PANTHER" id="PTHR11709:SF2">
    <property type="entry name" value="MULTICOPPER OXIDASE LPR1"/>
    <property type="match status" value="1"/>
</dbReference>
<dbReference type="InterPro" id="IPR011706">
    <property type="entry name" value="Cu-oxidase_C"/>
</dbReference>
<organism evidence="6 7">
    <name type="scientific">Ornithinimicrobium kibberense</name>
    <dbReference type="NCBI Taxonomy" id="282060"/>
    <lineage>
        <taxon>Bacteria</taxon>
        <taxon>Bacillati</taxon>
        <taxon>Actinomycetota</taxon>
        <taxon>Actinomycetes</taxon>
        <taxon>Micrococcales</taxon>
        <taxon>Ornithinimicrobiaceae</taxon>
        <taxon>Ornithinimicrobium</taxon>
    </lineage>
</organism>
<evidence type="ECO:0000313" key="7">
    <source>
        <dbReference type="Proteomes" id="UP001589613"/>
    </source>
</evidence>
<keyword evidence="7" id="KW-1185">Reference proteome</keyword>
<feature type="domain" description="Plastocyanin-like" evidence="4">
    <location>
        <begin position="402"/>
        <end position="503"/>
    </location>
</feature>
<dbReference type="InterPro" id="IPR002355">
    <property type="entry name" value="Cu_oxidase_Cu_BS"/>
</dbReference>
<evidence type="ECO:0000259" key="5">
    <source>
        <dbReference type="Pfam" id="PF07732"/>
    </source>
</evidence>
<reference evidence="6 7" key="1">
    <citation type="submission" date="2024-09" db="EMBL/GenBank/DDBJ databases">
        <authorList>
            <person name="Sun Q."/>
            <person name="Mori K."/>
        </authorList>
    </citation>
    <scope>NUCLEOTIDE SEQUENCE [LARGE SCALE GENOMIC DNA]</scope>
    <source>
        <strain evidence="6 7">JCM 12763</strain>
    </source>
</reference>
<dbReference type="Pfam" id="PF07732">
    <property type="entry name" value="Cu-oxidase_3"/>
    <property type="match status" value="1"/>
</dbReference>
<dbReference type="PANTHER" id="PTHR11709">
    <property type="entry name" value="MULTI-COPPER OXIDASE"/>
    <property type="match status" value="1"/>
</dbReference>
<feature type="region of interest" description="Disordered" evidence="3">
    <location>
        <begin position="336"/>
        <end position="363"/>
    </location>
</feature>
<dbReference type="RefSeq" id="WP_377465570.1">
    <property type="nucleotide sequence ID" value="NZ_JBHMAX010000005.1"/>
</dbReference>
<dbReference type="CDD" id="cd13900">
    <property type="entry name" value="CuRO_3_Tth-MCO_like"/>
    <property type="match status" value="1"/>
</dbReference>
<evidence type="ECO:0000256" key="3">
    <source>
        <dbReference type="SAM" id="MobiDB-lite"/>
    </source>
</evidence>
<dbReference type="InterPro" id="IPR011707">
    <property type="entry name" value="Cu-oxidase-like_N"/>
</dbReference>
<dbReference type="PROSITE" id="PS00080">
    <property type="entry name" value="MULTICOPPER_OXIDASE2"/>
    <property type="match status" value="1"/>
</dbReference>
<evidence type="ECO:0000256" key="1">
    <source>
        <dbReference type="ARBA" id="ARBA00022723"/>
    </source>
</evidence>
<comment type="caution">
    <text evidence="6">The sequence shown here is derived from an EMBL/GenBank/DDBJ whole genome shotgun (WGS) entry which is preliminary data.</text>
</comment>
<keyword evidence="1" id="KW-0479">Metal-binding</keyword>
<dbReference type="EMBL" id="JBHMAX010000005">
    <property type="protein sequence ID" value="MFB9730885.1"/>
    <property type="molecule type" value="Genomic_DNA"/>
</dbReference>
<dbReference type="Pfam" id="PF07731">
    <property type="entry name" value="Cu-oxidase_2"/>
    <property type="match status" value="1"/>
</dbReference>
<name>A0ABV5UZE8_9MICO</name>
<gene>
    <name evidence="6" type="ORF">ACFFN0_02375</name>
</gene>
<feature type="domain" description="Plastocyanin-like" evidence="5">
    <location>
        <begin position="68"/>
        <end position="179"/>
    </location>
</feature>
<protein>
    <submittedName>
        <fullName evidence="6">Multicopper oxidase family protein</fullName>
    </submittedName>
</protein>
<evidence type="ECO:0000256" key="2">
    <source>
        <dbReference type="ARBA" id="ARBA00023002"/>
    </source>
</evidence>
<evidence type="ECO:0000313" key="6">
    <source>
        <dbReference type="EMBL" id="MFB9730885.1"/>
    </source>
</evidence>
<dbReference type="Gene3D" id="2.60.40.420">
    <property type="entry name" value="Cupredoxins - blue copper proteins"/>
    <property type="match status" value="3"/>
</dbReference>